<evidence type="ECO:0000256" key="1">
    <source>
        <dbReference type="SAM" id="Phobius"/>
    </source>
</evidence>
<organism evidence="2 3">
    <name type="scientific">Heliorestis convoluta</name>
    <dbReference type="NCBI Taxonomy" id="356322"/>
    <lineage>
        <taxon>Bacteria</taxon>
        <taxon>Bacillati</taxon>
        <taxon>Bacillota</taxon>
        <taxon>Clostridia</taxon>
        <taxon>Eubacteriales</taxon>
        <taxon>Heliobacteriaceae</taxon>
        <taxon>Heliorestis</taxon>
    </lineage>
</organism>
<dbReference type="Proteomes" id="UP000366051">
    <property type="component" value="Chromosome"/>
</dbReference>
<gene>
    <name evidence="2" type="ORF">FTV88_2232</name>
</gene>
<reference evidence="3" key="1">
    <citation type="submission" date="2019-11" db="EMBL/GenBank/DDBJ databases">
        <title>Genome sequence of Heliorestis convoluta strain HH, an alkaliphilic and minimalistic phototrophic bacterium from a soda lake in Egypt.</title>
        <authorList>
            <person name="Dewey E.D."/>
            <person name="Stokes L.M."/>
            <person name="Burchell B.M."/>
            <person name="Shaffer K.N."/>
            <person name="Huntington A.M."/>
            <person name="Baker J.M."/>
            <person name="Nadendla S."/>
            <person name="Giglio M.G."/>
            <person name="Touchman J.W."/>
            <person name="Blankenship R.E."/>
            <person name="Madigan M.T."/>
            <person name="Sattley W.M."/>
        </authorList>
    </citation>
    <scope>NUCLEOTIDE SEQUENCE [LARGE SCALE GENOMIC DNA]</scope>
    <source>
        <strain evidence="3">HH</strain>
    </source>
</reference>
<evidence type="ECO:0000313" key="2">
    <source>
        <dbReference type="EMBL" id="QGG48330.1"/>
    </source>
</evidence>
<keyword evidence="3" id="KW-1185">Reference proteome</keyword>
<sequence>MTNFFNFVKEKNDIYDILRHYFLLIMMILLFSWLFDHLIWRNHHYLAHTAVEAIAIFFAFSGFMYYSDFVPPSFS</sequence>
<keyword evidence="1" id="KW-0472">Membrane</keyword>
<feature type="transmembrane region" description="Helical" evidence="1">
    <location>
        <begin position="46"/>
        <end position="66"/>
    </location>
</feature>
<keyword evidence="1" id="KW-0812">Transmembrane</keyword>
<feature type="transmembrane region" description="Helical" evidence="1">
    <location>
        <begin position="21"/>
        <end position="40"/>
    </location>
</feature>
<protein>
    <submittedName>
        <fullName evidence="2">Uncharacterized protein</fullName>
    </submittedName>
</protein>
<name>A0A5Q2N7U2_9FIRM</name>
<dbReference type="AlphaFoldDB" id="A0A5Q2N7U2"/>
<evidence type="ECO:0000313" key="3">
    <source>
        <dbReference type="Proteomes" id="UP000366051"/>
    </source>
</evidence>
<dbReference type="KEGG" id="hcv:FTV88_2232"/>
<dbReference type="EMBL" id="CP045875">
    <property type="protein sequence ID" value="QGG48330.1"/>
    <property type="molecule type" value="Genomic_DNA"/>
</dbReference>
<proteinExistence type="predicted"/>
<accession>A0A5Q2N7U2</accession>
<keyword evidence="1" id="KW-1133">Transmembrane helix</keyword>